<evidence type="ECO:0000313" key="2">
    <source>
        <dbReference type="Proteomes" id="UP000236630"/>
    </source>
</evidence>
<keyword evidence="2" id="KW-1185">Reference proteome</keyword>
<dbReference type="EMBL" id="BDQV01000108">
    <property type="protein sequence ID" value="GAY54619.1"/>
    <property type="molecule type" value="Genomic_DNA"/>
</dbReference>
<accession>A0A2H5PQI7</accession>
<proteinExistence type="predicted"/>
<comment type="caution">
    <text evidence="1">The sequence shown here is derived from an EMBL/GenBank/DDBJ whole genome shotgun (WGS) entry which is preliminary data.</text>
</comment>
<organism evidence="1 2">
    <name type="scientific">Citrus unshiu</name>
    <name type="common">Satsuma mandarin</name>
    <name type="synonym">Citrus nobilis var. unshiu</name>
    <dbReference type="NCBI Taxonomy" id="55188"/>
    <lineage>
        <taxon>Eukaryota</taxon>
        <taxon>Viridiplantae</taxon>
        <taxon>Streptophyta</taxon>
        <taxon>Embryophyta</taxon>
        <taxon>Tracheophyta</taxon>
        <taxon>Spermatophyta</taxon>
        <taxon>Magnoliopsida</taxon>
        <taxon>eudicotyledons</taxon>
        <taxon>Gunneridae</taxon>
        <taxon>Pentapetalae</taxon>
        <taxon>rosids</taxon>
        <taxon>malvids</taxon>
        <taxon>Sapindales</taxon>
        <taxon>Rutaceae</taxon>
        <taxon>Aurantioideae</taxon>
        <taxon>Citrus</taxon>
    </lineage>
</organism>
<protein>
    <submittedName>
        <fullName evidence="1">Uncharacterized protein</fullName>
    </submittedName>
</protein>
<sequence length="70" mass="7976">MNFVSQQHAARRDQISDFPLGSKLNLSLAVLKGLNIMLKHQDSVAPSFLWRLLCAGHFLSSQQNYHYECT</sequence>
<dbReference type="Proteomes" id="UP000236630">
    <property type="component" value="Unassembled WGS sequence"/>
</dbReference>
<gene>
    <name evidence="1" type="ORF">CUMW_158160</name>
</gene>
<reference evidence="1 2" key="1">
    <citation type="journal article" date="2017" name="Front. Genet.">
        <title>Draft sequencing of the heterozygous diploid genome of Satsuma (Citrus unshiu Marc.) using a hybrid assembly approach.</title>
        <authorList>
            <person name="Shimizu T."/>
            <person name="Tanizawa Y."/>
            <person name="Mochizuki T."/>
            <person name="Nagasaki H."/>
            <person name="Yoshioka T."/>
            <person name="Toyoda A."/>
            <person name="Fujiyama A."/>
            <person name="Kaminuma E."/>
            <person name="Nakamura Y."/>
        </authorList>
    </citation>
    <scope>NUCLEOTIDE SEQUENCE [LARGE SCALE GENOMIC DNA]</scope>
    <source>
        <strain evidence="2">cv. Miyagawa wase</strain>
    </source>
</reference>
<evidence type="ECO:0000313" key="1">
    <source>
        <dbReference type="EMBL" id="GAY54619.1"/>
    </source>
</evidence>
<dbReference type="AlphaFoldDB" id="A0A2H5PQI7"/>
<name>A0A2H5PQI7_CITUN</name>